<evidence type="ECO:0000256" key="1">
    <source>
        <dbReference type="SAM" id="MobiDB-lite"/>
    </source>
</evidence>
<feature type="compositionally biased region" description="Basic and acidic residues" evidence="1">
    <location>
        <begin position="198"/>
        <end position="209"/>
    </location>
</feature>
<dbReference type="GO" id="GO:0006355">
    <property type="term" value="P:regulation of DNA-templated transcription"/>
    <property type="evidence" value="ECO:0007669"/>
    <property type="project" value="InterPro"/>
</dbReference>
<dbReference type="Pfam" id="PF07818">
    <property type="entry name" value="HCNGP"/>
    <property type="match status" value="1"/>
</dbReference>
<feature type="region of interest" description="Disordered" evidence="1">
    <location>
        <begin position="193"/>
        <end position="214"/>
    </location>
</feature>
<feature type="region of interest" description="Disordered" evidence="1">
    <location>
        <begin position="15"/>
        <end position="41"/>
    </location>
</feature>
<dbReference type="EMBL" id="GEMB01003211">
    <property type="protein sequence ID" value="JAS00001.1"/>
    <property type="molecule type" value="Transcribed_RNA"/>
</dbReference>
<accession>A0A023F862</accession>
<reference evidence="3" key="2">
    <citation type="submission" date="2016-04" db="EMBL/GenBank/DDBJ databases">
        <authorList>
            <person name="Calderon-Fernandez G.M.Sr."/>
        </authorList>
    </citation>
    <scope>NUCLEOTIDE SEQUENCE</scope>
    <source>
        <strain evidence="3">Int1</strain>
        <tissue evidence="3">Integument</tissue>
    </source>
</reference>
<dbReference type="PANTHER" id="PTHR13464:SF0">
    <property type="entry name" value="SAP30-BINDING PROTEIN"/>
    <property type="match status" value="1"/>
</dbReference>
<name>A0A023F862_TRIIF</name>
<dbReference type="InterPro" id="IPR012479">
    <property type="entry name" value="SAP30BP"/>
</dbReference>
<feature type="compositionally biased region" description="Basic and acidic residues" evidence="1">
    <location>
        <begin position="20"/>
        <end position="30"/>
    </location>
</feature>
<evidence type="ECO:0000313" key="3">
    <source>
        <dbReference type="EMBL" id="JAS00001.1"/>
    </source>
</evidence>
<reference evidence="3" key="3">
    <citation type="journal article" date="2017" name="J. Med. Entomol.">
        <title>Transcriptome Analysis of the Triatoma infestans (Hemiptera: Reduviidae) Integument.</title>
        <authorList>
            <person name="Calderon-Fernandez G.M."/>
            <person name="Moriconi D.E."/>
            <person name="Dulbecco A.B."/>
            <person name="Juarez M.P."/>
        </authorList>
    </citation>
    <scope>NUCLEOTIDE SEQUENCE</scope>
    <source>
        <strain evidence="3">Int1</strain>
        <tissue evidence="3">Integument</tissue>
    </source>
</reference>
<reference evidence="2" key="1">
    <citation type="journal article" date="2014" name="PLoS Negl. Trop. Dis.">
        <title>An updated insight into the Sialotranscriptome of Triatoma infestans: developmental stage and geographic variations.</title>
        <authorList>
            <person name="Schwarz A."/>
            <person name="Medrano-Mercado N."/>
            <person name="Schaub G.A."/>
            <person name="Struchiner C.J."/>
            <person name="Bargues M.D."/>
            <person name="Levy M.Z."/>
            <person name="Ribeiro J.M."/>
        </authorList>
    </citation>
    <scope>NUCLEOTIDE SEQUENCE</scope>
    <source>
        <strain evidence="2">Chile</strain>
        <tissue evidence="2">Salivary glands</tissue>
    </source>
</reference>
<dbReference type="PANTHER" id="PTHR13464">
    <property type="entry name" value="TRANSCRIPTIONAL REGULATOR PROTEIN HCNGP"/>
    <property type="match status" value="1"/>
</dbReference>
<proteinExistence type="evidence at transcript level"/>
<dbReference type="AlphaFoldDB" id="A0A023F862"/>
<evidence type="ECO:0000313" key="2">
    <source>
        <dbReference type="EMBL" id="JAC17501.1"/>
    </source>
</evidence>
<protein>
    <submittedName>
        <fullName evidence="2">Putative transcriptional regulator</fullName>
    </submittedName>
    <submittedName>
        <fullName evidence="3">Sap30-binding protein</fullName>
    </submittedName>
</protein>
<dbReference type="GO" id="GO:0005634">
    <property type="term" value="C:nucleus"/>
    <property type="evidence" value="ECO:0007669"/>
    <property type="project" value="TreeGrafter"/>
</dbReference>
<dbReference type="EMBL" id="GBBI01001211">
    <property type="protein sequence ID" value="JAC17501.1"/>
    <property type="molecule type" value="mRNA"/>
</dbReference>
<sequence length="266" mass="29843">MTSLALAALTEIYTDSEDDEFHRDTHEKPVSKPSGIDNKSVNKVGGKSIVSVNSENVTSTQVISDEEPTLEFYNDVELPSEPVGRCSIELQEKIATLTEKMKIKSVDMNQIIQERKSFRNPSIYEKLIQFCDINEFGTNYDPQMYDPLKWDKSSYYDSLAKAQKADMDQREKERKERTKVEFLIGTAKKATNGSSTEEELKKRKSKWDQKSSTVQSTVTQPAGIVTLTSSATGTKGTVISAFGTLPKKPKISLPLQITTEYNSNFV</sequence>
<organism evidence="2">
    <name type="scientific">Triatoma infestans</name>
    <name type="common">Assassin bug</name>
    <dbReference type="NCBI Taxonomy" id="30076"/>
    <lineage>
        <taxon>Eukaryota</taxon>
        <taxon>Metazoa</taxon>
        <taxon>Ecdysozoa</taxon>
        <taxon>Arthropoda</taxon>
        <taxon>Hexapoda</taxon>
        <taxon>Insecta</taxon>
        <taxon>Pterygota</taxon>
        <taxon>Neoptera</taxon>
        <taxon>Paraneoptera</taxon>
        <taxon>Hemiptera</taxon>
        <taxon>Heteroptera</taxon>
        <taxon>Panheteroptera</taxon>
        <taxon>Cimicomorpha</taxon>
        <taxon>Reduviidae</taxon>
        <taxon>Triatominae</taxon>
        <taxon>Triatoma</taxon>
    </lineage>
</organism>